<evidence type="ECO:0000313" key="5">
    <source>
        <dbReference type="Proteomes" id="UP000321224"/>
    </source>
</evidence>
<keyword evidence="4" id="KW-1185">Reference proteome</keyword>
<accession>A0A511H987</accession>
<gene>
    <name evidence="2" type="ORF">MVI01_18290</name>
    <name evidence="3" type="ORF">SAMN04488504_1011126</name>
</gene>
<dbReference type="Proteomes" id="UP000198717">
    <property type="component" value="Unassembled WGS sequence"/>
</dbReference>
<evidence type="ECO:0000313" key="3">
    <source>
        <dbReference type="EMBL" id="SDD49677.1"/>
    </source>
</evidence>
<comment type="caution">
    <text evidence="2">The sequence shown here is derived from an EMBL/GenBank/DDBJ whole genome shotgun (WGS) entry which is preliminary data.</text>
</comment>
<evidence type="ECO:0000313" key="4">
    <source>
        <dbReference type="Proteomes" id="UP000198717"/>
    </source>
</evidence>
<name>A0A511H987_9BACT</name>
<feature type="chain" id="PRO_5022821563" description="Outer membrane protein beta-barrel domain-containing protein" evidence="1">
    <location>
        <begin position="23"/>
        <end position="202"/>
    </location>
</feature>
<reference evidence="2 5" key="2">
    <citation type="submission" date="2019-07" db="EMBL/GenBank/DDBJ databases">
        <title>Whole genome shotgun sequence of Myxococcus virescens NBRC 100334.</title>
        <authorList>
            <person name="Hosoyama A."/>
            <person name="Uohara A."/>
            <person name="Ohji S."/>
            <person name="Ichikawa N."/>
        </authorList>
    </citation>
    <scope>NUCLEOTIDE SEQUENCE [LARGE SCALE GENOMIC DNA]</scope>
    <source>
        <strain evidence="2 5">NBRC 100334</strain>
    </source>
</reference>
<organism evidence="2 5">
    <name type="scientific">Myxococcus virescens</name>
    <dbReference type="NCBI Taxonomy" id="83456"/>
    <lineage>
        <taxon>Bacteria</taxon>
        <taxon>Pseudomonadati</taxon>
        <taxon>Myxococcota</taxon>
        <taxon>Myxococcia</taxon>
        <taxon>Myxococcales</taxon>
        <taxon>Cystobacterineae</taxon>
        <taxon>Myxococcaceae</taxon>
        <taxon>Myxococcus</taxon>
    </lineage>
</organism>
<evidence type="ECO:0000256" key="1">
    <source>
        <dbReference type="SAM" id="SignalP"/>
    </source>
</evidence>
<evidence type="ECO:0008006" key="6">
    <source>
        <dbReference type="Google" id="ProtNLM"/>
    </source>
</evidence>
<dbReference type="AlphaFoldDB" id="A0A511H987"/>
<dbReference type="EMBL" id="FNAJ01000001">
    <property type="protein sequence ID" value="SDD49677.1"/>
    <property type="molecule type" value="Genomic_DNA"/>
</dbReference>
<reference evidence="3 4" key="1">
    <citation type="submission" date="2016-10" db="EMBL/GenBank/DDBJ databases">
        <authorList>
            <person name="Varghese N."/>
            <person name="Submissions S."/>
        </authorList>
    </citation>
    <scope>NUCLEOTIDE SEQUENCE [LARGE SCALE GENOMIC DNA]</scope>
    <source>
        <strain evidence="3 4">DSM 2260</strain>
    </source>
</reference>
<evidence type="ECO:0000313" key="2">
    <source>
        <dbReference type="EMBL" id="GEL70045.1"/>
    </source>
</evidence>
<keyword evidence="1" id="KW-0732">Signal</keyword>
<dbReference type="RefSeq" id="WP_143043107.1">
    <property type="nucleotide sequence ID" value="NZ_BJVY01000007.1"/>
</dbReference>
<proteinExistence type="predicted"/>
<dbReference type="EMBL" id="BJVY01000007">
    <property type="protein sequence ID" value="GEL70045.1"/>
    <property type="molecule type" value="Genomic_DNA"/>
</dbReference>
<sequence length="202" mass="21896">MPARWMPLALFLSLLLPVAASAEPWPSPGWGLLLSGGGGLFAGKNANTRGHLLSAHLLVATPVGLEFGLALQWGRGFRTTWALDSALSEQAELRKHPWGAFRGIAGEARYRFFRDRRVSPWVALRVGRSTSSKIRTDAFAPYRYTNSHQALAAGGGLEVRIHGPLGLTLAGYFQSCDINTRPHDNICTGAGPTVVLSPHLRF</sequence>
<dbReference type="Proteomes" id="UP000321224">
    <property type="component" value="Unassembled WGS sequence"/>
</dbReference>
<protein>
    <recommendedName>
        <fullName evidence="6">Outer membrane protein beta-barrel domain-containing protein</fullName>
    </recommendedName>
</protein>
<feature type="signal peptide" evidence="1">
    <location>
        <begin position="1"/>
        <end position="22"/>
    </location>
</feature>